<dbReference type="STRING" id="767817.Desgi_4354"/>
<feature type="compositionally biased region" description="Basic and acidic residues" evidence="2">
    <location>
        <begin position="417"/>
        <end position="432"/>
    </location>
</feature>
<dbReference type="NCBIfam" id="TIGR00350">
    <property type="entry name" value="lytR_cpsA_psr"/>
    <property type="match status" value="1"/>
</dbReference>
<dbReference type="eggNOG" id="COG1316">
    <property type="taxonomic scope" value="Bacteria"/>
</dbReference>
<evidence type="ECO:0000313" key="5">
    <source>
        <dbReference type="Proteomes" id="UP000013520"/>
    </source>
</evidence>
<dbReference type="InterPro" id="IPR050922">
    <property type="entry name" value="LytR/CpsA/Psr_CW_biosynth"/>
</dbReference>
<dbReference type="RefSeq" id="WP_006521347.1">
    <property type="nucleotide sequence ID" value="NC_021184.1"/>
</dbReference>
<evidence type="ECO:0000256" key="1">
    <source>
        <dbReference type="ARBA" id="ARBA00006068"/>
    </source>
</evidence>
<gene>
    <name evidence="4" type="ORF">Desgi_4354</name>
</gene>
<dbReference type="PANTHER" id="PTHR33392">
    <property type="entry name" value="POLYISOPRENYL-TEICHOIC ACID--PEPTIDOGLYCAN TEICHOIC ACID TRANSFERASE TAGU"/>
    <property type="match status" value="1"/>
</dbReference>
<proteinExistence type="inferred from homology"/>
<dbReference type="KEGG" id="dgi:Desgi_4354"/>
<dbReference type="OrthoDB" id="9782542at2"/>
<feature type="compositionally biased region" description="Low complexity" evidence="2">
    <location>
        <begin position="339"/>
        <end position="364"/>
    </location>
</feature>
<dbReference type="HOGENOM" id="CLU_016455_5_5_9"/>
<name>R4KPZ2_9FIRM</name>
<dbReference type="AlphaFoldDB" id="R4KPZ2"/>
<evidence type="ECO:0000313" key="4">
    <source>
        <dbReference type="EMBL" id="AGL03597.1"/>
    </source>
</evidence>
<keyword evidence="5" id="KW-1185">Reference proteome</keyword>
<evidence type="ECO:0000256" key="2">
    <source>
        <dbReference type="SAM" id="MobiDB-lite"/>
    </source>
</evidence>
<organism evidence="4 5">
    <name type="scientific">Desulfoscipio gibsoniae DSM 7213</name>
    <dbReference type="NCBI Taxonomy" id="767817"/>
    <lineage>
        <taxon>Bacteria</taxon>
        <taxon>Bacillati</taxon>
        <taxon>Bacillota</taxon>
        <taxon>Clostridia</taxon>
        <taxon>Eubacteriales</taxon>
        <taxon>Desulfallaceae</taxon>
        <taxon>Desulfoscipio</taxon>
    </lineage>
</organism>
<reference evidence="4 5" key="1">
    <citation type="submission" date="2012-01" db="EMBL/GenBank/DDBJ databases">
        <title>Complete sequence of Desulfotomaculum gibsoniae DSM 7213.</title>
        <authorList>
            <consortium name="US DOE Joint Genome Institute"/>
            <person name="Lucas S."/>
            <person name="Han J."/>
            <person name="Lapidus A."/>
            <person name="Cheng J.-F."/>
            <person name="Goodwin L."/>
            <person name="Pitluck S."/>
            <person name="Peters L."/>
            <person name="Ovchinnikova G."/>
            <person name="Teshima H."/>
            <person name="Detter J.C."/>
            <person name="Han C."/>
            <person name="Tapia R."/>
            <person name="Land M."/>
            <person name="Hauser L."/>
            <person name="Kyrpides N."/>
            <person name="Ivanova N."/>
            <person name="Pagani I."/>
            <person name="Parshina S."/>
            <person name="Plugge C."/>
            <person name="Muyzer G."/>
            <person name="Kuever J."/>
            <person name="Ivanova A."/>
            <person name="Nazina T."/>
            <person name="Klenk H.-P."/>
            <person name="Brambilla E."/>
            <person name="Spring S."/>
            <person name="Stams A.F."/>
            <person name="Woyke T."/>
        </authorList>
    </citation>
    <scope>NUCLEOTIDE SEQUENCE [LARGE SCALE GENOMIC DNA]</scope>
    <source>
        <strain evidence="4 5">DSM 7213</strain>
    </source>
</reference>
<accession>R4KPZ2</accession>
<evidence type="ECO:0000259" key="3">
    <source>
        <dbReference type="Pfam" id="PF03816"/>
    </source>
</evidence>
<dbReference type="PANTHER" id="PTHR33392:SF6">
    <property type="entry name" value="POLYISOPRENYL-TEICHOIC ACID--PEPTIDOGLYCAN TEICHOIC ACID TRANSFERASE TAGU"/>
    <property type="match status" value="1"/>
</dbReference>
<dbReference type="Pfam" id="PF03816">
    <property type="entry name" value="LytR_cpsA_psr"/>
    <property type="match status" value="1"/>
</dbReference>
<comment type="similarity">
    <text evidence="1">Belongs to the LytR/CpsA/Psr (LCP) family.</text>
</comment>
<feature type="compositionally biased region" description="Polar residues" evidence="2">
    <location>
        <begin position="329"/>
        <end position="338"/>
    </location>
</feature>
<feature type="region of interest" description="Disordered" evidence="2">
    <location>
        <begin position="329"/>
        <end position="438"/>
    </location>
</feature>
<feature type="domain" description="Cell envelope-related transcriptional attenuator" evidence="3">
    <location>
        <begin position="80"/>
        <end position="227"/>
    </location>
</feature>
<sequence length="438" mass="48164">MSIRRKRKLKSKLRLVIFLLLMIGLFAGGFAAANNYLWPLFTGKDNMAGDEGDDQITKLPSINVLMMAVDERDGDKSLLTDTMILANINNKDNRISLLSIPRDTKVNLPGHGVNKINAASVYGGPEMAMETVSELVGMPVDYYILTNFNGFKDIVDALGGVTIDVEKDMNHHENAYGGAYDIHLTEGVQKLDGEHALMYVRYRSDELGDITRTQRQQKLLAAIADEAMKPQSITKLHKLIPQIQKNVETNMGLKQMIALAQAGSKLNNIQLVTQTMPGWFLDEHGISYWYVDPQNAKEVARSLFEEGKVMEVVRGAMTGNTPTQVAMEQTGSAGQVRQNTSDTATNNSATDSNENNTSDNINDTYYNETPDVIEYNNAGEDQGGGWDSDGGYVDGQQSLDDASTHTPSTNHTPGSLEESKQEESAASRHVEIIIDTLP</sequence>
<feature type="compositionally biased region" description="Polar residues" evidence="2">
    <location>
        <begin position="395"/>
        <end position="413"/>
    </location>
</feature>
<dbReference type="Gene3D" id="3.40.630.190">
    <property type="entry name" value="LCP protein"/>
    <property type="match status" value="1"/>
</dbReference>
<protein>
    <submittedName>
        <fullName evidence="4">Cell envelope-related function transcriptional attenuator common domain protein</fullName>
    </submittedName>
</protein>
<dbReference type="InterPro" id="IPR004474">
    <property type="entry name" value="LytR_CpsA_psr"/>
</dbReference>
<dbReference type="Proteomes" id="UP000013520">
    <property type="component" value="Chromosome"/>
</dbReference>
<dbReference type="EMBL" id="CP003273">
    <property type="protein sequence ID" value="AGL03597.1"/>
    <property type="molecule type" value="Genomic_DNA"/>
</dbReference>